<comment type="caution">
    <text evidence="2">The sequence shown here is derived from an EMBL/GenBank/DDBJ whole genome shotgun (WGS) entry which is preliminary data.</text>
</comment>
<protein>
    <recommendedName>
        <fullName evidence="1">ATPase AAA-type core domain-containing protein</fullName>
    </recommendedName>
</protein>
<dbReference type="InterPro" id="IPR027417">
    <property type="entry name" value="P-loop_NTPase"/>
</dbReference>
<feature type="non-terminal residue" evidence="2">
    <location>
        <position position="1"/>
    </location>
</feature>
<reference evidence="2" key="1">
    <citation type="journal article" date="2014" name="Front. Microbiol.">
        <title>High frequency of phylogenetically diverse reductive dehalogenase-homologous genes in deep subseafloor sedimentary metagenomes.</title>
        <authorList>
            <person name="Kawai M."/>
            <person name="Futagami T."/>
            <person name="Toyoda A."/>
            <person name="Takaki Y."/>
            <person name="Nishi S."/>
            <person name="Hori S."/>
            <person name="Arai W."/>
            <person name="Tsubouchi T."/>
            <person name="Morono Y."/>
            <person name="Uchiyama I."/>
            <person name="Ito T."/>
            <person name="Fujiyama A."/>
            <person name="Inagaki F."/>
            <person name="Takami H."/>
        </authorList>
    </citation>
    <scope>NUCLEOTIDE SEQUENCE</scope>
    <source>
        <strain evidence="2">Expedition CK06-06</strain>
    </source>
</reference>
<dbReference type="GO" id="GO:0016887">
    <property type="term" value="F:ATP hydrolysis activity"/>
    <property type="evidence" value="ECO:0007669"/>
    <property type="project" value="InterPro"/>
</dbReference>
<sequence length="251" mass="28388">LETDAEEKPLVAPENLSKMLQDFTAHFKGKFIFIPASRDTTASYTGFNPRTLILHSNLLGELRTLAQRGGRAERARWRKLRGFISRVSPAIEDMRVLDGDFTFGERESGSDFPICWVGGGHQELLMLIYQLVKQPNAVFGIDEPEVHLHPQLARRFLEVLKEITKNQQIFLATQSPIFIDRADLSNVWLIKKVKGTTEITRLREIEDLKDIVTELGIRPSDIFYANTIVFVEGPSDQIALSILAQKVGVDL</sequence>
<dbReference type="EMBL" id="BARU01036587">
    <property type="protein sequence ID" value="GAH78785.1"/>
    <property type="molecule type" value="Genomic_DNA"/>
</dbReference>
<proteinExistence type="predicted"/>
<dbReference type="InterPro" id="IPR051396">
    <property type="entry name" value="Bact_Antivir_Def_Nuclease"/>
</dbReference>
<feature type="domain" description="ATPase AAA-type core" evidence="1">
    <location>
        <begin position="84"/>
        <end position="180"/>
    </location>
</feature>
<accession>X1JB89</accession>
<dbReference type="InterPro" id="IPR003959">
    <property type="entry name" value="ATPase_AAA_core"/>
</dbReference>
<dbReference type="PANTHER" id="PTHR43581:SF4">
    <property type="entry name" value="ATP_GTP PHOSPHATASE"/>
    <property type="match status" value="1"/>
</dbReference>
<evidence type="ECO:0000259" key="1">
    <source>
        <dbReference type="Pfam" id="PF13304"/>
    </source>
</evidence>
<dbReference type="Pfam" id="PF13304">
    <property type="entry name" value="AAA_21"/>
    <property type="match status" value="1"/>
</dbReference>
<dbReference type="Gene3D" id="3.40.50.300">
    <property type="entry name" value="P-loop containing nucleotide triphosphate hydrolases"/>
    <property type="match status" value="1"/>
</dbReference>
<dbReference type="AlphaFoldDB" id="X1JB89"/>
<feature type="non-terminal residue" evidence="2">
    <location>
        <position position="251"/>
    </location>
</feature>
<name>X1JB89_9ZZZZ</name>
<dbReference type="PANTHER" id="PTHR43581">
    <property type="entry name" value="ATP/GTP PHOSPHATASE"/>
    <property type="match status" value="1"/>
</dbReference>
<dbReference type="SUPFAM" id="SSF52540">
    <property type="entry name" value="P-loop containing nucleoside triphosphate hydrolases"/>
    <property type="match status" value="1"/>
</dbReference>
<dbReference type="GO" id="GO:0005524">
    <property type="term" value="F:ATP binding"/>
    <property type="evidence" value="ECO:0007669"/>
    <property type="project" value="InterPro"/>
</dbReference>
<evidence type="ECO:0000313" key="2">
    <source>
        <dbReference type="EMBL" id="GAH78785.1"/>
    </source>
</evidence>
<organism evidence="2">
    <name type="scientific">marine sediment metagenome</name>
    <dbReference type="NCBI Taxonomy" id="412755"/>
    <lineage>
        <taxon>unclassified sequences</taxon>
        <taxon>metagenomes</taxon>
        <taxon>ecological metagenomes</taxon>
    </lineage>
</organism>
<gene>
    <name evidence="2" type="ORF">S03H2_57115</name>
</gene>